<name>A0A8S9KEG6_BRACR</name>
<dbReference type="EMBL" id="QGKY02000164">
    <property type="protein sequence ID" value="KAF2592177.1"/>
    <property type="molecule type" value="Genomic_DNA"/>
</dbReference>
<comment type="caution">
    <text evidence="1">The sequence shown here is derived from an EMBL/GenBank/DDBJ whole genome shotgun (WGS) entry which is preliminary data.</text>
</comment>
<dbReference type="AlphaFoldDB" id="A0A8S9KEG6"/>
<sequence length="106" mass="11516">MIDLYRSEKIKVTVTCCSLLSVDGGGATGAAIAAGLSWRLTKRRAAAVVRVMHVDLKRRKGVDFWRGVIGFCDLEEEALIGVCLKEEFGRINGLKGANVGCFGKER</sequence>
<proteinExistence type="predicted"/>
<accession>A0A8S9KEG6</accession>
<protein>
    <submittedName>
        <fullName evidence="1">Uncharacterized protein</fullName>
    </submittedName>
</protein>
<reference evidence="1" key="1">
    <citation type="submission" date="2019-12" db="EMBL/GenBank/DDBJ databases">
        <title>Genome sequencing and annotation of Brassica cretica.</title>
        <authorList>
            <person name="Studholme D.J."/>
            <person name="Sarris P.F."/>
        </authorList>
    </citation>
    <scope>NUCLEOTIDE SEQUENCE</scope>
    <source>
        <strain evidence="1">PFS-102/07</strain>
        <tissue evidence="1">Leaf</tissue>
    </source>
</reference>
<evidence type="ECO:0000313" key="1">
    <source>
        <dbReference type="EMBL" id="KAF2592177.1"/>
    </source>
</evidence>
<organism evidence="1">
    <name type="scientific">Brassica cretica</name>
    <name type="common">Mustard</name>
    <dbReference type="NCBI Taxonomy" id="69181"/>
    <lineage>
        <taxon>Eukaryota</taxon>
        <taxon>Viridiplantae</taxon>
        <taxon>Streptophyta</taxon>
        <taxon>Embryophyta</taxon>
        <taxon>Tracheophyta</taxon>
        <taxon>Spermatophyta</taxon>
        <taxon>Magnoliopsida</taxon>
        <taxon>eudicotyledons</taxon>
        <taxon>Gunneridae</taxon>
        <taxon>Pentapetalae</taxon>
        <taxon>rosids</taxon>
        <taxon>malvids</taxon>
        <taxon>Brassicales</taxon>
        <taxon>Brassicaceae</taxon>
        <taxon>Brassiceae</taxon>
        <taxon>Brassica</taxon>
    </lineage>
</organism>
<gene>
    <name evidence="1" type="ORF">F2Q70_00043825</name>
</gene>